<sequence length="225" mass="24942">MRSTFCIGPGSVMGMNGFKWSGRDPMDDCSALWFESWGLTSLPRAVLACLLVFLLAVVSQVLMTAESYQLQHSKMLAKRRLDLALEQAMHTIRSSETLNFYDPELGDECEMGKTRTHAQGGEEAVEHFKRVTLLQSRATKSTTLSRAQQVLVYVKPASVNVDKWTHLGDAVIHGIRILLAYLLMLVVMTYDMTLIVCTVGGFMTGYFVFGKDTTNVPVSADPCCS</sequence>
<evidence type="ECO:0000313" key="2">
    <source>
        <dbReference type="Proteomes" id="UP001163321"/>
    </source>
</evidence>
<proteinExistence type="predicted"/>
<organism evidence="1 2">
    <name type="scientific">Peronosclerospora sorghi</name>
    <dbReference type="NCBI Taxonomy" id="230839"/>
    <lineage>
        <taxon>Eukaryota</taxon>
        <taxon>Sar</taxon>
        <taxon>Stramenopiles</taxon>
        <taxon>Oomycota</taxon>
        <taxon>Peronosporomycetes</taxon>
        <taxon>Peronosporales</taxon>
        <taxon>Peronosporaceae</taxon>
        <taxon>Peronosclerospora</taxon>
    </lineage>
</organism>
<comment type="caution">
    <text evidence="1">The sequence shown here is derived from an EMBL/GenBank/DDBJ whole genome shotgun (WGS) entry which is preliminary data.</text>
</comment>
<reference evidence="1 2" key="1">
    <citation type="journal article" date="2022" name="bioRxiv">
        <title>The genome of the oomycete Peronosclerospora sorghi, a cosmopolitan pathogen of maize and sorghum, is inflated with dispersed pseudogenes.</title>
        <authorList>
            <person name="Fletcher K."/>
            <person name="Martin F."/>
            <person name="Isakeit T."/>
            <person name="Cavanaugh K."/>
            <person name="Magill C."/>
            <person name="Michelmore R."/>
        </authorList>
    </citation>
    <scope>NUCLEOTIDE SEQUENCE [LARGE SCALE GENOMIC DNA]</scope>
    <source>
        <strain evidence="1">P6</strain>
    </source>
</reference>
<protein>
    <submittedName>
        <fullName evidence="1">Uncharacterized protein</fullName>
    </submittedName>
</protein>
<name>A0ACC0VT58_9STRA</name>
<dbReference type="Proteomes" id="UP001163321">
    <property type="component" value="Chromosome 7"/>
</dbReference>
<evidence type="ECO:0000313" key="1">
    <source>
        <dbReference type="EMBL" id="KAI9909667.1"/>
    </source>
</evidence>
<gene>
    <name evidence="1" type="ORF">PsorP6_014661</name>
</gene>
<keyword evidence="2" id="KW-1185">Reference proteome</keyword>
<accession>A0ACC0VT58</accession>
<dbReference type="EMBL" id="CM047586">
    <property type="protein sequence ID" value="KAI9909667.1"/>
    <property type="molecule type" value="Genomic_DNA"/>
</dbReference>